<evidence type="ECO:0000256" key="5">
    <source>
        <dbReference type="ARBA" id="ARBA00022618"/>
    </source>
</evidence>
<dbReference type="GO" id="GO:0031262">
    <property type="term" value="C:Ndc80 complex"/>
    <property type="evidence" value="ECO:0007669"/>
    <property type="project" value="InterPro"/>
</dbReference>
<keyword evidence="7 11" id="KW-0995">Kinetochore</keyword>
<dbReference type="InterPro" id="IPR045143">
    <property type="entry name" value="Spc25"/>
</dbReference>
<evidence type="ECO:0000259" key="13">
    <source>
        <dbReference type="Pfam" id="PF08234"/>
    </source>
</evidence>
<gene>
    <name evidence="14" type="ORF">Kpol_2000p75</name>
</gene>
<reference evidence="14 15" key="1">
    <citation type="journal article" date="2007" name="Proc. Natl. Acad. Sci. U.S.A.">
        <title>Independent sorting-out of thousands of duplicated gene pairs in two yeast species descended from a whole-genome duplication.</title>
        <authorList>
            <person name="Scannell D.R."/>
            <person name="Frank A.C."/>
            <person name="Conant G.C."/>
            <person name="Byrne K.P."/>
            <person name="Woolfit M."/>
            <person name="Wolfe K.H."/>
        </authorList>
    </citation>
    <scope>NUCLEOTIDE SEQUENCE [LARGE SCALE GENOMIC DNA]</scope>
    <source>
        <strain evidence="15">ATCC 22028 / DSM 70294 / BCRC 21397 / CBS 2163 / NBRC 10782 / NRRL Y-8283 / UCD 57-17</strain>
    </source>
</reference>
<dbReference type="KEGG" id="vpo:Kpol_2000p75"/>
<evidence type="ECO:0000256" key="4">
    <source>
        <dbReference type="ARBA" id="ARBA00022454"/>
    </source>
</evidence>
<dbReference type="RefSeq" id="XP_001646965.1">
    <property type="nucleotide sequence ID" value="XM_001646915.1"/>
</dbReference>
<keyword evidence="5 11" id="KW-0132">Cell division</keyword>
<evidence type="ECO:0000256" key="3">
    <source>
        <dbReference type="ARBA" id="ARBA00011562"/>
    </source>
</evidence>
<evidence type="ECO:0000313" key="14">
    <source>
        <dbReference type="EMBL" id="EDO19107.1"/>
    </source>
</evidence>
<evidence type="ECO:0000256" key="11">
    <source>
        <dbReference type="RuleBase" id="RU367150"/>
    </source>
</evidence>
<dbReference type="Gene3D" id="3.30.457.50">
    <property type="entry name" value="Chromosome segregation protein Spc25"/>
    <property type="match status" value="1"/>
</dbReference>
<evidence type="ECO:0000313" key="15">
    <source>
        <dbReference type="Proteomes" id="UP000000267"/>
    </source>
</evidence>
<dbReference type="GO" id="GO:0051301">
    <property type="term" value="P:cell division"/>
    <property type="evidence" value="ECO:0007669"/>
    <property type="project" value="UniProtKB-UniRule"/>
</dbReference>
<sequence>MSRGLEDFERLKGEMIEFTEKVDKHLEDRKRTVKDVVDSHKREIEQLVEQNEKLVIHLESLLKEQSSLKHEISTYESSTDEVKTKMKMAQVRKEQIEKELKTLMNESKELDRMLEQKQQEIAKRKEFLSQQIQKDNPEVKIYEKLLGMNIDATKPSTLRFSFNNVLETGSNGLNILQIILDISGDQYKVVESSPQLTPNATETLETQLNNTNDIPRFLTNARSLLLEASSSTSHQE</sequence>
<feature type="domain" description="Chromosome segregation protein Spc25 C-terminal" evidence="13">
    <location>
        <begin position="154"/>
        <end position="225"/>
    </location>
</feature>
<dbReference type="OMA" id="FRMNLAD"/>
<dbReference type="OrthoDB" id="4056921at2759"/>
<keyword evidence="11" id="KW-0539">Nucleus</keyword>
<evidence type="ECO:0000256" key="12">
    <source>
        <dbReference type="SAM" id="Coils"/>
    </source>
</evidence>
<dbReference type="InParanoid" id="A7TF82"/>
<feature type="coiled-coil region" evidence="12">
    <location>
        <begin position="30"/>
        <end position="123"/>
    </location>
</feature>
<comment type="similarity">
    <text evidence="2 11">Belongs to the SPC25 family.</text>
</comment>
<keyword evidence="10 11" id="KW-0137">Centromere</keyword>
<dbReference type="eggNOG" id="KOG4657">
    <property type="taxonomic scope" value="Eukaryota"/>
</dbReference>
<keyword evidence="6 11" id="KW-0498">Mitosis</keyword>
<dbReference type="FunCoup" id="A7TF82">
    <property type="interactions" value="157"/>
</dbReference>
<dbReference type="AlphaFoldDB" id="A7TF82"/>
<keyword evidence="9 11" id="KW-0131">Cell cycle</keyword>
<evidence type="ECO:0000256" key="2">
    <source>
        <dbReference type="ARBA" id="ARBA00006379"/>
    </source>
</evidence>
<proteinExistence type="inferred from homology"/>
<comment type="function">
    <text evidence="1 11">Acts as a component of the essential kinetochore-associated NDC80 complex, which is required for chromosome segregation and spindle checkpoint activity.</text>
</comment>
<dbReference type="Pfam" id="PF08234">
    <property type="entry name" value="Spindle_Spc25"/>
    <property type="match status" value="1"/>
</dbReference>
<organism evidence="15">
    <name type="scientific">Vanderwaltozyma polyspora (strain ATCC 22028 / DSM 70294 / BCRC 21397 / CBS 2163 / NBRC 10782 / NRRL Y-8283 / UCD 57-17)</name>
    <name type="common">Kluyveromyces polysporus</name>
    <dbReference type="NCBI Taxonomy" id="436907"/>
    <lineage>
        <taxon>Eukaryota</taxon>
        <taxon>Fungi</taxon>
        <taxon>Dikarya</taxon>
        <taxon>Ascomycota</taxon>
        <taxon>Saccharomycotina</taxon>
        <taxon>Saccharomycetes</taxon>
        <taxon>Saccharomycetales</taxon>
        <taxon>Saccharomycetaceae</taxon>
        <taxon>Vanderwaltozyma</taxon>
    </lineage>
</organism>
<dbReference type="Proteomes" id="UP000000267">
    <property type="component" value="Unassembled WGS sequence"/>
</dbReference>
<dbReference type="InterPro" id="IPR013255">
    <property type="entry name" value="Spc25_C"/>
</dbReference>
<dbReference type="PhylomeDB" id="A7TF82"/>
<dbReference type="CDD" id="cd23784">
    <property type="entry name" value="RWD_Spc25"/>
    <property type="match status" value="1"/>
</dbReference>
<dbReference type="EMBL" id="DS480382">
    <property type="protein sequence ID" value="EDO19107.1"/>
    <property type="molecule type" value="Genomic_DNA"/>
</dbReference>
<keyword evidence="8 12" id="KW-0175">Coiled coil</keyword>
<dbReference type="PANTHER" id="PTHR14281:SF0">
    <property type="entry name" value="KINETOCHORE PROTEIN SPC25"/>
    <property type="match status" value="1"/>
</dbReference>
<dbReference type="PANTHER" id="PTHR14281">
    <property type="entry name" value="KINETOCHORE PROTEIN SPC25-RELATED"/>
    <property type="match status" value="1"/>
</dbReference>
<keyword evidence="4 11" id="KW-0158">Chromosome</keyword>
<evidence type="ECO:0000256" key="10">
    <source>
        <dbReference type="ARBA" id="ARBA00023328"/>
    </source>
</evidence>
<evidence type="ECO:0000256" key="1">
    <source>
        <dbReference type="ARBA" id="ARBA00002772"/>
    </source>
</evidence>
<evidence type="ECO:0000256" key="6">
    <source>
        <dbReference type="ARBA" id="ARBA00022776"/>
    </source>
</evidence>
<keyword evidence="15" id="KW-1185">Reference proteome</keyword>
<dbReference type="GeneID" id="5547436"/>
<dbReference type="GO" id="GO:0005634">
    <property type="term" value="C:nucleus"/>
    <property type="evidence" value="ECO:0007669"/>
    <property type="project" value="UniProtKB-SubCell"/>
</dbReference>
<accession>A7TF82</accession>
<comment type="subunit">
    <text evidence="3">Component of the NDC80 complex, which consists of NDC80, NUF2, SPC24 and SPC25.</text>
</comment>
<evidence type="ECO:0000256" key="9">
    <source>
        <dbReference type="ARBA" id="ARBA00023306"/>
    </source>
</evidence>
<dbReference type="HOGENOM" id="CLU_085127_1_0_1"/>
<dbReference type="STRING" id="436907.A7TF82"/>
<dbReference type="GO" id="GO:0007059">
    <property type="term" value="P:chromosome segregation"/>
    <property type="evidence" value="ECO:0007669"/>
    <property type="project" value="InterPro"/>
</dbReference>
<protein>
    <recommendedName>
        <fullName evidence="11">Kinetochore protein SPC25</fullName>
    </recommendedName>
</protein>
<name>A7TF82_VANPO</name>
<evidence type="ECO:0000256" key="8">
    <source>
        <dbReference type="ARBA" id="ARBA00023054"/>
    </source>
</evidence>
<comment type="subcellular location">
    <subcellularLocation>
        <location evidence="11">Nucleus</location>
    </subcellularLocation>
    <subcellularLocation>
        <location evidence="11">Chromosome</location>
        <location evidence="11">Centromere</location>
        <location evidence="11">Kinetochore</location>
    </subcellularLocation>
</comment>
<evidence type="ECO:0000256" key="7">
    <source>
        <dbReference type="ARBA" id="ARBA00022838"/>
    </source>
</evidence>